<dbReference type="InterPro" id="IPR036689">
    <property type="entry name" value="ESAT-6-like_sf"/>
</dbReference>
<dbReference type="InterPro" id="IPR010310">
    <property type="entry name" value="T7SS_ESAT-6-like"/>
</dbReference>
<proteinExistence type="predicted"/>
<sequence>MGYLNAEVPQMATVQGGFAAEATSFRSTLSQAESSAMQAQAFHKGESATAFQIGHAKFVDAATRINDLLNIAESQLGEAGTTYVSQDSTGASDMDAASAAINTNPM</sequence>
<gene>
    <name evidence="1" type="ORF">BEL07_20490</name>
</gene>
<dbReference type="AlphaFoldDB" id="A0A1E8PZU9"/>
<dbReference type="SUPFAM" id="SSF140453">
    <property type="entry name" value="EsxAB dimer-like"/>
    <property type="match status" value="1"/>
</dbReference>
<dbReference type="Gene3D" id="1.10.287.1060">
    <property type="entry name" value="ESAT-6-like"/>
    <property type="match status" value="1"/>
</dbReference>
<keyword evidence="2" id="KW-1185">Reference proteome</keyword>
<protein>
    <recommendedName>
        <fullName evidence="3">Type VII secretion protein EsxS</fullName>
    </recommendedName>
</protein>
<dbReference type="EMBL" id="MCHX01000054">
    <property type="protein sequence ID" value="OFJ51842.1"/>
    <property type="molecule type" value="Genomic_DNA"/>
</dbReference>
<organism evidence="1 2">
    <name type="scientific">Mycolicibacterium grossiae</name>
    <dbReference type="NCBI Taxonomy" id="1552759"/>
    <lineage>
        <taxon>Bacteria</taxon>
        <taxon>Bacillati</taxon>
        <taxon>Actinomycetota</taxon>
        <taxon>Actinomycetes</taxon>
        <taxon>Mycobacteriales</taxon>
        <taxon>Mycobacteriaceae</taxon>
        <taxon>Mycolicibacterium</taxon>
    </lineage>
</organism>
<evidence type="ECO:0000313" key="1">
    <source>
        <dbReference type="EMBL" id="OFJ51842.1"/>
    </source>
</evidence>
<accession>A0A1E8PZU9</accession>
<reference evidence="1 2" key="1">
    <citation type="submission" date="2016-09" db="EMBL/GenBank/DDBJ databases">
        <title>genome sequence of Mycobacterium sp. 739 SCH.</title>
        <authorList>
            <person name="Greninger A.L."/>
            <person name="Qin X."/>
            <person name="Jerome K."/>
            <person name="Vora S."/>
            <person name="Quinn K."/>
        </authorList>
    </citation>
    <scope>NUCLEOTIDE SEQUENCE [LARGE SCALE GENOMIC DNA]</scope>
    <source>
        <strain evidence="1 2">SCH</strain>
    </source>
</reference>
<evidence type="ECO:0000313" key="2">
    <source>
        <dbReference type="Proteomes" id="UP000178953"/>
    </source>
</evidence>
<evidence type="ECO:0008006" key="3">
    <source>
        <dbReference type="Google" id="ProtNLM"/>
    </source>
</evidence>
<dbReference type="RefSeq" id="WP_070354911.1">
    <property type="nucleotide sequence ID" value="NZ_MCHX01000054.1"/>
</dbReference>
<dbReference type="Pfam" id="PF06013">
    <property type="entry name" value="WXG100"/>
    <property type="match status" value="1"/>
</dbReference>
<comment type="caution">
    <text evidence="1">The sequence shown here is derived from an EMBL/GenBank/DDBJ whole genome shotgun (WGS) entry which is preliminary data.</text>
</comment>
<dbReference type="Proteomes" id="UP000178953">
    <property type="component" value="Unassembled WGS sequence"/>
</dbReference>
<name>A0A1E8PZU9_9MYCO</name>